<evidence type="ECO:0000313" key="1">
    <source>
        <dbReference type="EMBL" id="MBF0869747.1"/>
    </source>
</evidence>
<dbReference type="EMBL" id="JABCQN010000001">
    <property type="protein sequence ID" value="MBF0869747.1"/>
    <property type="molecule type" value="Genomic_DNA"/>
</dbReference>
<sequence length="147" mass="16172">MNGFMPEARLEALEEQVKLLVSGLNAISNDKIPRITVSEIEGATVIDTIIDDDTISDVEAAISDAKRLSEKAQQDTRRLESSVRILRYISARLLEAAITLDPEDVLQEAESWINDAGAGKIRIAAGLEERAALKEIEELRKIVSSIE</sequence>
<reference evidence="1" key="1">
    <citation type="submission" date="2020-04" db="EMBL/GenBank/DDBJ databases">
        <authorList>
            <person name="Sombolestani A."/>
        </authorList>
    </citation>
    <scope>NUCLEOTIDE SEQUENCE</scope>
    <source>
        <strain evidence="1">R71697</strain>
    </source>
</reference>
<gene>
    <name evidence="1" type="ORF">HKD32_02580</name>
</gene>
<dbReference type="GeneID" id="81473567"/>
<reference evidence="1" key="2">
    <citation type="submission" date="2020-11" db="EMBL/GenBank/DDBJ databases">
        <title>Description of novel Gluconobacter species.</title>
        <authorList>
            <person name="Cleenwerck I."/>
            <person name="Cnockaert M."/>
            <person name="Borremans W."/>
            <person name="Wieme A.D."/>
            <person name="De Vuyst L."/>
            <person name="Vandamme P."/>
        </authorList>
    </citation>
    <scope>NUCLEOTIDE SEQUENCE</scope>
    <source>
        <strain evidence="1">R71697</strain>
    </source>
</reference>
<dbReference type="RefSeq" id="WP_194257461.1">
    <property type="nucleotide sequence ID" value="NZ_JABCQN010000001.1"/>
</dbReference>
<proteinExistence type="predicted"/>
<dbReference type="AlphaFoldDB" id="A0A9Q2ITZ0"/>
<evidence type="ECO:0000313" key="2">
    <source>
        <dbReference type="Proteomes" id="UP000661006"/>
    </source>
</evidence>
<name>A0A9Q2ITZ0_GLUJA</name>
<accession>A0A9Q2ITZ0</accession>
<protein>
    <submittedName>
        <fullName evidence="1">Uncharacterized protein</fullName>
    </submittedName>
</protein>
<organism evidence="1 2">
    <name type="scientific">Gluconobacter japonicus</name>
    <dbReference type="NCBI Taxonomy" id="376620"/>
    <lineage>
        <taxon>Bacteria</taxon>
        <taxon>Pseudomonadati</taxon>
        <taxon>Pseudomonadota</taxon>
        <taxon>Alphaproteobacteria</taxon>
        <taxon>Acetobacterales</taxon>
        <taxon>Acetobacteraceae</taxon>
        <taxon>Gluconobacter</taxon>
    </lineage>
</organism>
<dbReference type="Proteomes" id="UP000661006">
    <property type="component" value="Unassembled WGS sequence"/>
</dbReference>
<comment type="caution">
    <text evidence="1">The sequence shown here is derived from an EMBL/GenBank/DDBJ whole genome shotgun (WGS) entry which is preliminary data.</text>
</comment>